<feature type="non-terminal residue" evidence="2">
    <location>
        <position position="1"/>
    </location>
</feature>
<keyword evidence="3" id="KW-1185">Reference proteome</keyword>
<dbReference type="Proteomes" id="UP001331761">
    <property type="component" value="Unassembled WGS sequence"/>
</dbReference>
<sequence>VMYRFKAIEDPNNKFLEMILQELGCPAALLPIVMTPAADCTVFAHLATLLYIPPNNYAKETIRDGYPELFNYCSRIHDTVFGKQFAKE</sequence>
<dbReference type="EMBL" id="WIXE01006578">
    <property type="protein sequence ID" value="KAK5981169.1"/>
    <property type="molecule type" value="Genomic_DNA"/>
</dbReference>
<organism evidence="2 3">
    <name type="scientific">Trichostrongylus colubriformis</name>
    <name type="common">Black scour worm</name>
    <dbReference type="NCBI Taxonomy" id="6319"/>
    <lineage>
        <taxon>Eukaryota</taxon>
        <taxon>Metazoa</taxon>
        <taxon>Ecdysozoa</taxon>
        <taxon>Nematoda</taxon>
        <taxon>Chromadorea</taxon>
        <taxon>Rhabditida</taxon>
        <taxon>Rhabditina</taxon>
        <taxon>Rhabditomorpha</taxon>
        <taxon>Strongyloidea</taxon>
        <taxon>Trichostrongylidae</taxon>
        <taxon>Trichostrongylus</taxon>
    </lineage>
</organism>
<comment type="caution">
    <text evidence="2">The sequence shown here is derived from an EMBL/GenBank/DDBJ whole genome shotgun (WGS) entry which is preliminary data.</text>
</comment>
<evidence type="ECO:0000313" key="3">
    <source>
        <dbReference type="Proteomes" id="UP001331761"/>
    </source>
</evidence>
<dbReference type="AlphaFoldDB" id="A0AAN8J2N8"/>
<dbReference type="Pfam" id="PF17171">
    <property type="entry name" value="GST_C_6"/>
    <property type="match status" value="1"/>
</dbReference>
<dbReference type="InterPro" id="IPR033468">
    <property type="entry name" value="Metaxin_GST"/>
</dbReference>
<evidence type="ECO:0000313" key="2">
    <source>
        <dbReference type="EMBL" id="KAK5981169.1"/>
    </source>
</evidence>
<name>A0AAN8J2N8_TRICO</name>
<protein>
    <recommendedName>
        <fullName evidence="1">Metaxin glutathione S-transferase domain-containing protein</fullName>
    </recommendedName>
</protein>
<evidence type="ECO:0000259" key="1">
    <source>
        <dbReference type="Pfam" id="PF17171"/>
    </source>
</evidence>
<reference evidence="2 3" key="1">
    <citation type="submission" date="2019-10" db="EMBL/GenBank/DDBJ databases">
        <title>Assembly and Annotation for the nematode Trichostrongylus colubriformis.</title>
        <authorList>
            <person name="Martin J."/>
        </authorList>
    </citation>
    <scope>NUCLEOTIDE SEQUENCE [LARGE SCALE GENOMIC DNA]</scope>
    <source>
        <strain evidence="2">G859</strain>
        <tissue evidence="2">Whole worm</tissue>
    </source>
</reference>
<accession>A0AAN8J2N8</accession>
<gene>
    <name evidence="2" type="ORF">GCK32_021345</name>
</gene>
<proteinExistence type="predicted"/>
<feature type="domain" description="Metaxin glutathione S-transferase" evidence="1">
    <location>
        <begin position="38"/>
        <end position="76"/>
    </location>
</feature>